<dbReference type="EC" id="1.1.1.1" evidence="3"/>
<dbReference type="Pfam" id="PF00107">
    <property type="entry name" value="ADH_zinc_N"/>
    <property type="match status" value="1"/>
</dbReference>
<gene>
    <name evidence="11" type="ORF">I9W82_002072</name>
</gene>
<evidence type="ECO:0000259" key="10">
    <source>
        <dbReference type="Pfam" id="PF08240"/>
    </source>
</evidence>
<keyword evidence="5 8" id="KW-0862">Zinc</keyword>
<dbReference type="InterPro" id="IPR013149">
    <property type="entry name" value="ADH-like_C"/>
</dbReference>
<dbReference type="GO" id="GO:0008270">
    <property type="term" value="F:zinc ion binding"/>
    <property type="evidence" value="ECO:0007669"/>
    <property type="project" value="InterPro"/>
</dbReference>
<dbReference type="InterPro" id="IPR013154">
    <property type="entry name" value="ADH-like_N"/>
</dbReference>
<evidence type="ECO:0000256" key="6">
    <source>
        <dbReference type="ARBA" id="ARBA00023002"/>
    </source>
</evidence>
<evidence type="ECO:0000256" key="4">
    <source>
        <dbReference type="ARBA" id="ARBA00022723"/>
    </source>
</evidence>
<evidence type="ECO:0000256" key="8">
    <source>
        <dbReference type="RuleBase" id="RU361277"/>
    </source>
</evidence>
<keyword evidence="4 8" id="KW-0479">Metal-binding</keyword>
<feature type="domain" description="Alcohol dehydrogenase-like N-terminal" evidence="10">
    <location>
        <begin position="11"/>
        <end position="122"/>
    </location>
</feature>
<dbReference type="Pfam" id="PF08240">
    <property type="entry name" value="ADH_N"/>
    <property type="match status" value="1"/>
</dbReference>
<comment type="caution">
    <text evidence="11">The sequence shown here is derived from an EMBL/GenBank/DDBJ whole genome shotgun (WGS) entry which is preliminary data.</text>
</comment>
<dbReference type="InterPro" id="IPR002328">
    <property type="entry name" value="ADH_Zn_CS"/>
</dbReference>
<organism evidence="11 12">
    <name type="scientific">Candida metapsilosis</name>
    <dbReference type="NCBI Taxonomy" id="273372"/>
    <lineage>
        <taxon>Eukaryota</taxon>
        <taxon>Fungi</taxon>
        <taxon>Dikarya</taxon>
        <taxon>Ascomycota</taxon>
        <taxon>Saccharomycotina</taxon>
        <taxon>Pichiomycetes</taxon>
        <taxon>Debaryomycetaceae</taxon>
        <taxon>Candida/Lodderomyces clade</taxon>
        <taxon>Candida</taxon>
    </lineage>
</organism>
<evidence type="ECO:0000259" key="9">
    <source>
        <dbReference type="Pfam" id="PF00107"/>
    </source>
</evidence>
<dbReference type="SUPFAM" id="SSF51735">
    <property type="entry name" value="NAD(P)-binding Rossmann-fold domains"/>
    <property type="match status" value="1"/>
</dbReference>
<evidence type="ECO:0000313" key="11">
    <source>
        <dbReference type="EMBL" id="KAG5420192.1"/>
    </source>
</evidence>
<dbReference type="InterPro" id="IPR011032">
    <property type="entry name" value="GroES-like_sf"/>
</dbReference>
<name>A0A8H7ZDY8_9ASCO</name>
<reference evidence="11 12" key="1">
    <citation type="submission" date="2020-12" db="EMBL/GenBank/DDBJ databases">
        <title>Effect of drift, selection, and recombination on the evolution of hybrid genomes in Candida yeast pathogens.</title>
        <authorList>
            <person name="Mixao V."/>
            <person name="Ksiezopolska E."/>
            <person name="Saus E."/>
            <person name="Boekhout T."/>
            <person name="Gacser A."/>
            <person name="Gabaldon T."/>
        </authorList>
    </citation>
    <scope>NUCLEOTIDE SEQUENCE [LARGE SCALE GENOMIC DNA]</scope>
    <source>
        <strain evidence="11 12">BP57</strain>
    </source>
</reference>
<dbReference type="GeneID" id="93650701"/>
<keyword evidence="12" id="KW-1185">Reference proteome</keyword>
<comment type="cofactor">
    <cofactor evidence="1 8">
        <name>Zn(2+)</name>
        <dbReference type="ChEBI" id="CHEBI:29105"/>
    </cofactor>
</comment>
<dbReference type="OrthoDB" id="256333at2759"/>
<protein>
    <recommendedName>
        <fullName evidence="3">alcohol dehydrogenase</fullName>
        <ecNumber evidence="3">1.1.1.1</ecNumber>
    </recommendedName>
</protein>
<feature type="domain" description="Alcohol dehydrogenase-like C-terminal" evidence="9">
    <location>
        <begin position="128"/>
        <end position="201"/>
    </location>
</feature>
<evidence type="ECO:0000313" key="12">
    <source>
        <dbReference type="Proteomes" id="UP000669133"/>
    </source>
</evidence>
<evidence type="ECO:0000256" key="1">
    <source>
        <dbReference type="ARBA" id="ARBA00001947"/>
    </source>
</evidence>
<dbReference type="GO" id="GO:0005737">
    <property type="term" value="C:cytoplasm"/>
    <property type="evidence" value="ECO:0007669"/>
    <property type="project" value="TreeGrafter"/>
</dbReference>
<dbReference type="InterPro" id="IPR036291">
    <property type="entry name" value="NAD(P)-bd_dom_sf"/>
</dbReference>
<evidence type="ECO:0000256" key="7">
    <source>
        <dbReference type="ARBA" id="ARBA00023027"/>
    </source>
</evidence>
<dbReference type="EMBL" id="JAEOAQ010000002">
    <property type="protein sequence ID" value="KAG5420192.1"/>
    <property type="molecule type" value="Genomic_DNA"/>
</dbReference>
<dbReference type="RefSeq" id="XP_067549308.1">
    <property type="nucleotide sequence ID" value="XM_067690888.1"/>
</dbReference>
<dbReference type="AlphaFoldDB" id="A0A8H7ZDY8"/>
<evidence type="ECO:0000256" key="5">
    <source>
        <dbReference type="ARBA" id="ARBA00022833"/>
    </source>
</evidence>
<sequence>MQGDSSSSNQSNEILVNIKYSGVCHSDYHAWKDDWHESRLKRPLILGHEEAGVVVAMGENVKGWEIGDYVGVKLLNSTCMNCDFCRQGREIACMFQTLNGVTEDGSFQQYCATDAIQAAKLPRSIDLKSVGTNLVFIDFQNVKDVAKEIMQVTNGGAQAALNVTSSEASVQQSVSYVKPFGTVILIGLPPQAKLHLDIMSTVAQSSYR</sequence>
<keyword evidence="6" id="KW-0560">Oxidoreductase</keyword>
<dbReference type="SUPFAM" id="SSF50129">
    <property type="entry name" value="GroES-like"/>
    <property type="match status" value="1"/>
</dbReference>
<evidence type="ECO:0000256" key="2">
    <source>
        <dbReference type="ARBA" id="ARBA00008072"/>
    </source>
</evidence>
<dbReference type="PANTHER" id="PTHR42940">
    <property type="entry name" value="ALCOHOL DEHYDROGENASE 1-RELATED"/>
    <property type="match status" value="1"/>
</dbReference>
<dbReference type="Gene3D" id="3.90.180.10">
    <property type="entry name" value="Medium-chain alcohol dehydrogenases, catalytic domain"/>
    <property type="match status" value="1"/>
</dbReference>
<evidence type="ECO:0000256" key="3">
    <source>
        <dbReference type="ARBA" id="ARBA00013190"/>
    </source>
</evidence>
<comment type="similarity">
    <text evidence="2 8">Belongs to the zinc-containing alcohol dehydrogenase family.</text>
</comment>
<dbReference type="Proteomes" id="UP000669133">
    <property type="component" value="Unassembled WGS sequence"/>
</dbReference>
<proteinExistence type="inferred from homology"/>
<keyword evidence="7" id="KW-0520">NAD</keyword>
<dbReference type="PANTHER" id="PTHR42940:SF3">
    <property type="entry name" value="ALCOHOL DEHYDROGENASE 1-RELATED"/>
    <property type="match status" value="1"/>
</dbReference>
<dbReference type="Gene3D" id="3.40.50.720">
    <property type="entry name" value="NAD(P)-binding Rossmann-like Domain"/>
    <property type="match status" value="1"/>
</dbReference>
<accession>A0A8H7ZDY8</accession>
<dbReference type="PROSITE" id="PS00059">
    <property type="entry name" value="ADH_ZINC"/>
    <property type="match status" value="1"/>
</dbReference>
<dbReference type="GO" id="GO:0004022">
    <property type="term" value="F:alcohol dehydrogenase (NAD+) activity"/>
    <property type="evidence" value="ECO:0007669"/>
    <property type="project" value="UniProtKB-EC"/>
</dbReference>